<protein>
    <submittedName>
        <fullName evidence="2">Alkaline phosphatase D family protein</fullName>
    </submittedName>
</protein>
<dbReference type="SUPFAM" id="SSF56300">
    <property type="entry name" value="Metallo-dependent phosphatases"/>
    <property type="match status" value="1"/>
</dbReference>
<dbReference type="Gene3D" id="2.60.40.10">
    <property type="entry name" value="Immunoglobulins"/>
    <property type="match status" value="1"/>
</dbReference>
<feature type="domain" description="PhoD-like phosphatase metallophosphatase" evidence="1">
    <location>
        <begin position="197"/>
        <end position="423"/>
    </location>
</feature>
<dbReference type="PROSITE" id="PS51257">
    <property type="entry name" value="PROKAR_LIPOPROTEIN"/>
    <property type="match status" value="1"/>
</dbReference>
<dbReference type="InterPro" id="IPR018946">
    <property type="entry name" value="PhoD-like_MPP"/>
</dbReference>
<dbReference type="Proteomes" id="UP001597438">
    <property type="component" value="Unassembled WGS sequence"/>
</dbReference>
<proteinExistence type="predicted"/>
<name>A0ABW5X527_9FLAO</name>
<evidence type="ECO:0000313" key="3">
    <source>
        <dbReference type="Proteomes" id="UP001597438"/>
    </source>
</evidence>
<dbReference type="InterPro" id="IPR029052">
    <property type="entry name" value="Metallo-depent_PP-like"/>
</dbReference>
<accession>A0ABW5X527</accession>
<sequence length="497" mass="56899">MLKLNKKTSGLWSVGILLFLSFFTMGCQETNRRAPFFATGIKIGEVTSNSAIIWVRLTKEAERVSEEAPMPEVFYKTDSGEWIKRPGGRRPDLPPKVVYPEGHDVTNIEGAVPGMEGYVQLKYKEKGTQNWQSKEWLRADKSTNFTNNIKLKNLNPNTLYEIELVSSTDRKKTGETIKGSFTTAPMADAHKPISFTATTCISYDDIDSLGYGLKIYDEMEKLKPSFFVHLGDILYYDDLGKTAELARWHWDRMFSLPAHVNFHKKIPSYFIKDDHDTWMDDSWPGRETRFMGDFTFEEGLKFFTEEVPVASPNYRTIRWGKDLQIWMVEGRDFRSPNTMPDGPDKTIWGQEQKDWFYKTVAASDATFKILLSPTPIVGPDRKNKNDNHANEGFSHEGKEIRNFLAEQENMYVVCGDRHWQYVSVDAETGVKEYSVGPGTDAHAGGWEADDKRPEHSFLRVKGGFLEVKINREKGIPTIKFIHRDVAGNVVNEEIIQK</sequence>
<dbReference type="InterPro" id="IPR052900">
    <property type="entry name" value="Phospholipid_Metab_Enz"/>
</dbReference>
<evidence type="ECO:0000313" key="2">
    <source>
        <dbReference type="EMBL" id="MFD2832949.1"/>
    </source>
</evidence>
<dbReference type="Gene3D" id="3.60.21.70">
    <property type="entry name" value="PhoD-like phosphatase"/>
    <property type="match status" value="1"/>
</dbReference>
<dbReference type="PANTHER" id="PTHR43606:SF1">
    <property type="entry name" value="PHOD-LIKE PHOSPHATASE METALLOPHOSPHATASE DOMAIN-CONTAINING PROTEIN"/>
    <property type="match status" value="1"/>
</dbReference>
<dbReference type="PANTHER" id="PTHR43606">
    <property type="entry name" value="PHOSPHATASE, PUTATIVE (AFU_ORTHOLOGUE AFUA_6G08710)-RELATED"/>
    <property type="match status" value="1"/>
</dbReference>
<keyword evidence="3" id="KW-1185">Reference proteome</keyword>
<dbReference type="RefSeq" id="WP_251741408.1">
    <property type="nucleotide sequence ID" value="NZ_JBHUOJ010000012.1"/>
</dbReference>
<gene>
    <name evidence="2" type="ORF">ACFSYS_06580</name>
</gene>
<dbReference type="InterPro" id="IPR003961">
    <property type="entry name" value="FN3_dom"/>
</dbReference>
<organism evidence="2 3">
    <name type="scientific">Christiangramia antarctica</name>
    <dbReference type="NCBI Taxonomy" id="2058158"/>
    <lineage>
        <taxon>Bacteria</taxon>
        <taxon>Pseudomonadati</taxon>
        <taxon>Bacteroidota</taxon>
        <taxon>Flavobacteriia</taxon>
        <taxon>Flavobacteriales</taxon>
        <taxon>Flavobacteriaceae</taxon>
        <taxon>Christiangramia</taxon>
    </lineage>
</organism>
<dbReference type="Pfam" id="PF09423">
    <property type="entry name" value="PhoD"/>
    <property type="match status" value="1"/>
</dbReference>
<dbReference type="EMBL" id="JBHUOJ010000012">
    <property type="protein sequence ID" value="MFD2832949.1"/>
    <property type="molecule type" value="Genomic_DNA"/>
</dbReference>
<dbReference type="InterPro" id="IPR038607">
    <property type="entry name" value="PhoD-like_sf"/>
</dbReference>
<comment type="caution">
    <text evidence="2">The sequence shown here is derived from an EMBL/GenBank/DDBJ whole genome shotgun (WGS) entry which is preliminary data.</text>
</comment>
<dbReference type="CDD" id="cd00063">
    <property type="entry name" value="FN3"/>
    <property type="match status" value="1"/>
</dbReference>
<reference evidence="3" key="1">
    <citation type="journal article" date="2019" name="Int. J. Syst. Evol. Microbiol.">
        <title>The Global Catalogue of Microorganisms (GCM) 10K type strain sequencing project: providing services to taxonomists for standard genome sequencing and annotation.</title>
        <authorList>
            <consortium name="The Broad Institute Genomics Platform"/>
            <consortium name="The Broad Institute Genome Sequencing Center for Infectious Disease"/>
            <person name="Wu L."/>
            <person name="Ma J."/>
        </authorList>
    </citation>
    <scope>NUCLEOTIDE SEQUENCE [LARGE SCALE GENOMIC DNA]</scope>
    <source>
        <strain evidence="3">KCTC 52925</strain>
    </source>
</reference>
<evidence type="ECO:0000259" key="1">
    <source>
        <dbReference type="Pfam" id="PF09423"/>
    </source>
</evidence>
<dbReference type="InterPro" id="IPR013783">
    <property type="entry name" value="Ig-like_fold"/>
</dbReference>